<keyword evidence="3" id="KW-1133">Transmembrane helix</keyword>
<evidence type="ECO:0000256" key="1">
    <source>
        <dbReference type="ARBA" id="ARBA00006545"/>
    </source>
</evidence>
<sequence>GFGSSSVVTNRAAYASAGAFGAVVLLSAGSRRRYGVYNDPNDQSTCVLLSEEEMQSSCLNLTGDNTQCHNCIQCETEDCMYGISNCDEFLATVFSECCIENCEEDPTVGIIIGAVISSFVCIGICGCMFLRMKSATSQGVSHWSRLDSGWTAAGREILTDRAHGNPRYPDIRDRMKLAERLHRVTVAPCHALLDLSRSERGKPRSPQHGIGACFDVESAHAARAARSGAEMQKHSETFCTEALLFFGAACWEELSCASACSACIVNSALPKASPYQSRVRSHFLRCGQIKRRLKEALEGFVEQYLLRYLGDYIFGVDKQNLSVTTWRGEIHLRSARLKQEVVELLNLPFKLIFGEAADLKINVPWNRLGSRPVVVELTGLRVLLGPKPATEWSNEEELRRVQLARQRLVDRADLLFGLEASPDDRKEGYLGRLVTRISDNLELQLRDLHIRFQDDSPAAGGPPVSGGLHLASLEVQSTGSDWQPSFIERSERSELFKLLQLRNLSCYHEPPGWAARSEETDAIRRCFLDWPKEIQLKQGRIVYLLPPCSGQLKLTQALDVSEKSEEPRFDLQCELEPIKVLVSSASYRGVCGIMSLVSEYFAFQEVTRHWIQSYWPYRPVVHVHGNSLLWWRYAFRCIRAAKANVRAPAKASRFIQLLTEENLSRLRLQAEYCTLVVKSRSVQLPEHEQARLQRLRVSLPATELLRCHAMALERLQAQGEASADPGRWSFWGRTKVLSVPSSPSLAALEAPAVEDEILEGQSGHSGPCEVHRDVEREDLAFKYRPSVGSWLMPRPCRIPWPDAEAEGQGFEEGFEELDMLDMAEGAAPTSCLPLEFDAVRCYAVMFESVLDMLLNLKKNYC</sequence>
<accession>A0A9P1GSZ0</accession>
<feature type="transmembrane region" description="Helical" evidence="3">
    <location>
        <begin position="108"/>
        <end position="130"/>
    </location>
</feature>
<evidence type="ECO:0000256" key="2">
    <source>
        <dbReference type="ARBA" id="ARBA00022448"/>
    </source>
</evidence>
<keyword evidence="3" id="KW-0472">Membrane</keyword>
<dbReference type="PANTHER" id="PTHR16166:SF93">
    <property type="entry name" value="INTERMEMBRANE LIPID TRANSFER PROTEIN VPS13"/>
    <property type="match status" value="1"/>
</dbReference>
<name>A0A9P1GSZ0_9DINO</name>
<dbReference type="AlphaFoldDB" id="A0A9P1GSZ0"/>
<reference evidence="5" key="1">
    <citation type="submission" date="2022-10" db="EMBL/GenBank/DDBJ databases">
        <authorList>
            <person name="Chen Y."/>
            <person name="Dougan E. K."/>
            <person name="Chan C."/>
            <person name="Rhodes N."/>
            <person name="Thang M."/>
        </authorList>
    </citation>
    <scope>NUCLEOTIDE SEQUENCE</scope>
</reference>
<evidence type="ECO:0000313" key="8">
    <source>
        <dbReference type="Proteomes" id="UP001152797"/>
    </source>
</evidence>
<proteinExistence type="inferred from homology"/>
<keyword evidence="3" id="KW-0812">Transmembrane</keyword>
<dbReference type="GO" id="GO:0045053">
    <property type="term" value="P:protein retention in Golgi apparatus"/>
    <property type="evidence" value="ECO:0007669"/>
    <property type="project" value="TreeGrafter"/>
</dbReference>
<evidence type="ECO:0000259" key="4">
    <source>
        <dbReference type="Pfam" id="PF12624"/>
    </source>
</evidence>
<dbReference type="PANTHER" id="PTHR16166">
    <property type="entry name" value="VACUOLAR PROTEIN SORTING-ASSOCIATED PROTEIN VPS13"/>
    <property type="match status" value="1"/>
</dbReference>
<comment type="similarity">
    <text evidence="1">Belongs to the VPS13 family.</text>
</comment>
<keyword evidence="8" id="KW-1185">Reference proteome</keyword>
<gene>
    <name evidence="5" type="ORF">C1SCF055_LOCUS45122</name>
</gene>
<dbReference type="InterPro" id="IPR026854">
    <property type="entry name" value="VPS13_N"/>
</dbReference>
<evidence type="ECO:0000313" key="7">
    <source>
        <dbReference type="EMBL" id="CAL4808043.1"/>
    </source>
</evidence>
<feature type="domain" description="Chorein N-terminal" evidence="4">
    <location>
        <begin position="297"/>
        <end position="705"/>
    </location>
</feature>
<dbReference type="EMBL" id="CAMXCT030006829">
    <property type="protein sequence ID" value="CAL4808043.1"/>
    <property type="molecule type" value="Genomic_DNA"/>
</dbReference>
<dbReference type="Pfam" id="PF12624">
    <property type="entry name" value="VPS13_N"/>
    <property type="match status" value="1"/>
</dbReference>
<comment type="caution">
    <text evidence="5">The sequence shown here is derived from an EMBL/GenBank/DDBJ whole genome shotgun (WGS) entry which is preliminary data.</text>
</comment>
<evidence type="ECO:0000256" key="3">
    <source>
        <dbReference type="SAM" id="Phobius"/>
    </source>
</evidence>
<dbReference type="OrthoDB" id="426993at2759"/>
<organism evidence="5">
    <name type="scientific">Cladocopium goreaui</name>
    <dbReference type="NCBI Taxonomy" id="2562237"/>
    <lineage>
        <taxon>Eukaryota</taxon>
        <taxon>Sar</taxon>
        <taxon>Alveolata</taxon>
        <taxon>Dinophyceae</taxon>
        <taxon>Suessiales</taxon>
        <taxon>Symbiodiniaceae</taxon>
        <taxon>Cladocopium</taxon>
    </lineage>
</organism>
<feature type="non-terminal residue" evidence="5">
    <location>
        <position position="861"/>
    </location>
</feature>
<evidence type="ECO:0000313" key="5">
    <source>
        <dbReference type="EMBL" id="CAI4020731.1"/>
    </source>
</evidence>
<evidence type="ECO:0000313" key="6">
    <source>
        <dbReference type="EMBL" id="CAL1174106.1"/>
    </source>
</evidence>
<protein>
    <submittedName>
        <fullName evidence="7">Vacuolar protein sorting-associated protein 13B</fullName>
    </submittedName>
</protein>
<dbReference type="EMBL" id="CAMXCT010006829">
    <property type="protein sequence ID" value="CAI4020731.1"/>
    <property type="molecule type" value="Genomic_DNA"/>
</dbReference>
<dbReference type="InterPro" id="IPR026847">
    <property type="entry name" value="VPS13"/>
</dbReference>
<dbReference type="Proteomes" id="UP001152797">
    <property type="component" value="Unassembled WGS sequence"/>
</dbReference>
<keyword evidence="2" id="KW-0813">Transport</keyword>
<dbReference type="GO" id="GO:0006623">
    <property type="term" value="P:protein targeting to vacuole"/>
    <property type="evidence" value="ECO:0007669"/>
    <property type="project" value="TreeGrafter"/>
</dbReference>
<dbReference type="EMBL" id="CAMXCT020006829">
    <property type="protein sequence ID" value="CAL1174106.1"/>
    <property type="molecule type" value="Genomic_DNA"/>
</dbReference>
<reference evidence="6" key="2">
    <citation type="submission" date="2024-04" db="EMBL/GenBank/DDBJ databases">
        <authorList>
            <person name="Chen Y."/>
            <person name="Shah S."/>
            <person name="Dougan E. K."/>
            <person name="Thang M."/>
            <person name="Chan C."/>
        </authorList>
    </citation>
    <scope>NUCLEOTIDE SEQUENCE [LARGE SCALE GENOMIC DNA]</scope>
</reference>